<evidence type="ECO:0000256" key="7">
    <source>
        <dbReference type="SAM" id="SignalP"/>
    </source>
</evidence>
<evidence type="ECO:0000313" key="8">
    <source>
        <dbReference type="EMBL" id="JAB70200.1"/>
    </source>
</evidence>
<feature type="signal peptide" evidence="7">
    <location>
        <begin position="1"/>
        <end position="30"/>
    </location>
</feature>
<keyword evidence="2" id="KW-0964">Secreted</keyword>
<evidence type="ECO:0000256" key="4">
    <source>
        <dbReference type="ARBA" id="ARBA00023180"/>
    </source>
</evidence>
<name>V5GIW4_IXORI</name>
<organism evidence="8">
    <name type="scientific">Ixodes ricinus</name>
    <name type="common">Common tick</name>
    <name type="synonym">Acarus ricinus</name>
    <dbReference type="NCBI Taxonomy" id="34613"/>
    <lineage>
        <taxon>Eukaryota</taxon>
        <taxon>Metazoa</taxon>
        <taxon>Ecdysozoa</taxon>
        <taxon>Arthropoda</taxon>
        <taxon>Chelicerata</taxon>
        <taxon>Arachnida</taxon>
        <taxon>Acari</taxon>
        <taxon>Parasitiformes</taxon>
        <taxon>Ixodida</taxon>
        <taxon>Ixodoidea</taxon>
        <taxon>Ixodidae</taxon>
        <taxon>Ixodinae</taxon>
        <taxon>Ixodes</taxon>
    </lineage>
</organism>
<sequence length="149" mass="16429">MVPSKHEQKVTKMLKMNVLIFFVLAGFCFAESSPVDSPSGDESETGEPEPPQEGSIRKPAKPVGHDLPNFIGGEIEKKDYVMKLINLCDSDHMSFKINEKNISFETCTFACMSSVSNKPSTTKRIPLGMICNRDKNVCPRTGNCPLPSC</sequence>
<dbReference type="InterPro" id="IPR021971">
    <property type="entry name" value="Salp15"/>
</dbReference>
<comment type="subcellular location">
    <subcellularLocation>
        <location evidence="1">Secreted</location>
    </subcellularLocation>
</comment>
<evidence type="ECO:0000256" key="6">
    <source>
        <dbReference type="SAM" id="MobiDB-lite"/>
    </source>
</evidence>
<feature type="region of interest" description="Disordered" evidence="6">
    <location>
        <begin position="34"/>
        <end position="67"/>
    </location>
</feature>
<feature type="chain" id="PRO_5004737297" evidence="7">
    <location>
        <begin position="31"/>
        <end position="149"/>
    </location>
</feature>
<evidence type="ECO:0000256" key="3">
    <source>
        <dbReference type="ARBA" id="ARBA00022729"/>
    </source>
</evidence>
<keyword evidence="4" id="KW-0325">Glycoprotein</keyword>
<dbReference type="GO" id="GO:0005576">
    <property type="term" value="C:extracellular region"/>
    <property type="evidence" value="ECO:0007669"/>
    <property type="project" value="UniProtKB-SubCell"/>
</dbReference>
<dbReference type="AlphaFoldDB" id="V5GIW4"/>
<accession>V5GIW4</accession>
<evidence type="ECO:0000256" key="2">
    <source>
        <dbReference type="ARBA" id="ARBA00022525"/>
    </source>
</evidence>
<protein>
    <submittedName>
        <fullName evidence="8">Putative secreted protein</fullName>
    </submittedName>
</protein>
<dbReference type="Pfam" id="PF12115">
    <property type="entry name" value="Salp15"/>
    <property type="match status" value="1"/>
</dbReference>
<reference evidence="8" key="1">
    <citation type="journal article" date="2015" name="Sci. Rep.">
        <title>Tissue- and time-dependent transcription in Ixodes ricinus salivary glands and midguts when blood feeding on the vertebrate host.</title>
        <authorList>
            <person name="Kotsyfakis M."/>
            <person name="Schwarz A."/>
            <person name="Erhart J."/>
            <person name="Ribeiro J.M."/>
        </authorList>
    </citation>
    <scope>NUCLEOTIDE SEQUENCE</scope>
    <source>
        <tissue evidence="8">Salivary gland and midgut</tissue>
    </source>
</reference>
<keyword evidence="3 7" id="KW-0732">Signal</keyword>
<dbReference type="EMBL" id="GANP01014268">
    <property type="protein sequence ID" value="JAB70200.1"/>
    <property type="molecule type" value="mRNA"/>
</dbReference>
<proteinExistence type="evidence at transcript level"/>
<comment type="similarity">
    <text evidence="5">Belongs to the salp15 family.</text>
</comment>
<evidence type="ECO:0000256" key="5">
    <source>
        <dbReference type="ARBA" id="ARBA00034321"/>
    </source>
</evidence>
<evidence type="ECO:0000256" key="1">
    <source>
        <dbReference type="ARBA" id="ARBA00004613"/>
    </source>
</evidence>